<dbReference type="EMBL" id="BMMH01000011">
    <property type="protein sequence ID" value="GGL27626.1"/>
    <property type="molecule type" value="Genomic_DNA"/>
</dbReference>
<accession>A0A917RTB2</accession>
<feature type="region of interest" description="Disordered" evidence="1">
    <location>
        <begin position="1"/>
        <end position="42"/>
    </location>
</feature>
<feature type="compositionally biased region" description="Polar residues" evidence="1">
    <location>
        <begin position="1"/>
        <end position="12"/>
    </location>
</feature>
<evidence type="ECO:0000313" key="2">
    <source>
        <dbReference type="EMBL" id="GGL27626.1"/>
    </source>
</evidence>
<evidence type="ECO:0000256" key="1">
    <source>
        <dbReference type="SAM" id="MobiDB-lite"/>
    </source>
</evidence>
<keyword evidence="3" id="KW-1185">Reference proteome</keyword>
<name>A0A917RTB2_9NOCA</name>
<organism evidence="2 3">
    <name type="scientific">Nocardia jinanensis</name>
    <dbReference type="NCBI Taxonomy" id="382504"/>
    <lineage>
        <taxon>Bacteria</taxon>
        <taxon>Bacillati</taxon>
        <taxon>Actinomycetota</taxon>
        <taxon>Actinomycetes</taxon>
        <taxon>Mycobacteriales</taxon>
        <taxon>Nocardiaceae</taxon>
        <taxon>Nocardia</taxon>
    </lineage>
</organism>
<evidence type="ECO:0000313" key="3">
    <source>
        <dbReference type="Proteomes" id="UP000638263"/>
    </source>
</evidence>
<reference evidence="2" key="1">
    <citation type="journal article" date="2014" name="Int. J. Syst. Evol. Microbiol.">
        <title>Complete genome sequence of Corynebacterium casei LMG S-19264T (=DSM 44701T), isolated from a smear-ripened cheese.</title>
        <authorList>
            <consortium name="US DOE Joint Genome Institute (JGI-PGF)"/>
            <person name="Walter F."/>
            <person name="Albersmeier A."/>
            <person name="Kalinowski J."/>
            <person name="Ruckert C."/>
        </authorList>
    </citation>
    <scope>NUCLEOTIDE SEQUENCE</scope>
    <source>
        <strain evidence="2">CGMCC 4.3508</strain>
    </source>
</reference>
<protein>
    <submittedName>
        <fullName evidence="2">Uncharacterized protein</fullName>
    </submittedName>
</protein>
<reference evidence="2" key="2">
    <citation type="submission" date="2020-09" db="EMBL/GenBank/DDBJ databases">
        <authorList>
            <person name="Sun Q."/>
            <person name="Zhou Y."/>
        </authorList>
    </citation>
    <scope>NUCLEOTIDE SEQUENCE</scope>
    <source>
        <strain evidence="2">CGMCC 4.3508</strain>
    </source>
</reference>
<dbReference type="AlphaFoldDB" id="A0A917RTB2"/>
<comment type="caution">
    <text evidence="2">The sequence shown here is derived from an EMBL/GenBank/DDBJ whole genome shotgun (WGS) entry which is preliminary data.</text>
</comment>
<dbReference type="Proteomes" id="UP000638263">
    <property type="component" value="Unassembled WGS sequence"/>
</dbReference>
<gene>
    <name evidence="2" type="ORF">GCM10011588_48060</name>
</gene>
<proteinExistence type="predicted"/>
<sequence length="87" mass="9464">MITSASDGGTTYSEEHAAQATDNTGEVRDDATDEIQQTTEQSHFKSSFLWFRCPSGLAPGLLRLRSHPSPRQPEDEIKSNALAAVMA</sequence>
<feature type="region of interest" description="Disordered" evidence="1">
    <location>
        <begin position="64"/>
        <end position="87"/>
    </location>
</feature>